<accession>A0A0R2FWB3</accession>
<dbReference type="Proteomes" id="UP000051751">
    <property type="component" value="Unassembled WGS sequence"/>
</dbReference>
<keyword evidence="1" id="KW-0812">Transmembrane</keyword>
<protein>
    <recommendedName>
        <fullName evidence="4">Integral membrane protein</fullName>
    </recommendedName>
</protein>
<feature type="transmembrane region" description="Helical" evidence="1">
    <location>
        <begin position="61"/>
        <end position="77"/>
    </location>
</feature>
<evidence type="ECO:0000313" key="2">
    <source>
        <dbReference type="EMBL" id="KRN29564.1"/>
    </source>
</evidence>
<comment type="caution">
    <text evidence="2">The sequence shown here is derived from an EMBL/GenBank/DDBJ whole genome shotgun (WGS) entry which is preliminary data.</text>
</comment>
<gene>
    <name evidence="2" type="ORF">IV38_GL000450</name>
</gene>
<organism evidence="2 3">
    <name type="scientific">Lactobacillus selangorensis</name>
    <dbReference type="NCBI Taxonomy" id="81857"/>
    <lineage>
        <taxon>Bacteria</taxon>
        <taxon>Bacillati</taxon>
        <taxon>Bacillota</taxon>
        <taxon>Bacilli</taxon>
        <taxon>Lactobacillales</taxon>
        <taxon>Lactobacillaceae</taxon>
        <taxon>Lactobacillus</taxon>
    </lineage>
</organism>
<keyword evidence="1" id="KW-0472">Membrane</keyword>
<sequence length="134" mass="15377">MKIEEYRNMKISLVKLPALYNTIFFLVSIVEIVLIAIFLGGSNNLSWATLVLIYSNIEAKVFWLGIIAIILHVISYLDAMNQPWVLTADLIGIAAHILLIFVPSFFYISLILIWLSIFLTLRKAYKHKHLQTRA</sequence>
<reference evidence="2 3" key="1">
    <citation type="journal article" date="2015" name="Genome Announc.">
        <title>Expanding the biotechnology potential of lactobacilli through comparative genomics of 213 strains and associated genera.</title>
        <authorList>
            <person name="Sun Z."/>
            <person name="Harris H.M."/>
            <person name="McCann A."/>
            <person name="Guo C."/>
            <person name="Argimon S."/>
            <person name="Zhang W."/>
            <person name="Yang X."/>
            <person name="Jeffery I.B."/>
            <person name="Cooney J.C."/>
            <person name="Kagawa T.F."/>
            <person name="Liu W."/>
            <person name="Song Y."/>
            <person name="Salvetti E."/>
            <person name="Wrobel A."/>
            <person name="Rasinkangas P."/>
            <person name="Parkhill J."/>
            <person name="Rea M.C."/>
            <person name="O'Sullivan O."/>
            <person name="Ritari J."/>
            <person name="Douillard F.P."/>
            <person name="Paul Ross R."/>
            <person name="Yang R."/>
            <person name="Briner A.E."/>
            <person name="Felis G.E."/>
            <person name="de Vos W.M."/>
            <person name="Barrangou R."/>
            <person name="Klaenhammer T.R."/>
            <person name="Caufield P.W."/>
            <person name="Cui Y."/>
            <person name="Zhang H."/>
            <person name="O'Toole P.W."/>
        </authorList>
    </citation>
    <scope>NUCLEOTIDE SEQUENCE [LARGE SCALE GENOMIC DNA]</scope>
    <source>
        <strain evidence="2 3">ATCC BAA-66</strain>
    </source>
</reference>
<feature type="transmembrane region" description="Helical" evidence="1">
    <location>
        <begin position="97"/>
        <end position="121"/>
    </location>
</feature>
<evidence type="ECO:0000256" key="1">
    <source>
        <dbReference type="SAM" id="Phobius"/>
    </source>
</evidence>
<evidence type="ECO:0000313" key="3">
    <source>
        <dbReference type="Proteomes" id="UP000051751"/>
    </source>
</evidence>
<keyword evidence="1" id="KW-1133">Transmembrane helix</keyword>
<name>A0A0R2FWB3_9LACO</name>
<dbReference type="PATRIC" id="fig|81857.3.peg.454"/>
<evidence type="ECO:0008006" key="4">
    <source>
        <dbReference type="Google" id="ProtNLM"/>
    </source>
</evidence>
<dbReference type="AlphaFoldDB" id="A0A0R2FWB3"/>
<feature type="transmembrane region" description="Helical" evidence="1">
    <location>
        <begin position="18"/>
        <end position="40"/>
    </location>
</feature>
<dbReference type="EMBL" id="JQAT01000001">
    <property type="protein sequence ID" value="KRN29564.1"/>
    <property type="molecule type" value="Genomic_DNA"/>
</dbReference>
<proteinExistence type="predicted"/>